<comment type="subcellular location">
    <subcellularLocation>
        <location evidence="1">Cell membrane</location>
        <topology evidence="1">Multi-pass membrane protein</topology>
    </subcellularLocation>
</comment>
<keyword evidence="5 6" id="KW-0472">Membrane</keyword>
<feature type="transmembrane region" description="Helical" evidence="6">
    <location>
        <begin position="104"/>
        <end position="122"/>
    </location>
</feature>
<accession>A0A4P6K5N0</accession>
<reference evidence="8 9" key="1">
    <citation type="submission" date="2019-01" db="EMBL/GenBank/DDBJ databases">
        <title>Ktedonosporobacter rubrisoli SCAWS-G2.</title>
        <authorList>
            <person name="Huang Y."/>
            <person name="Yan B."/>
        </authorList>
    </citation>
    <scope>NUCLEOTIDE SEQUENCE [LARGE SCALE GENOMIC DNA]</scope>
    <source>
        <strain evidence="8 9">SCAWS-G2</strain>
    </source>
</reference>
<name>A0A4P6K5N0_KTERU</name>
<feature type="transmembrane region" description="Helical" evidence="6">
    <location>
        <begin position="134"/>
        <end position="156"/>
    </location>
</feature>
<sequence>MRRWGVVLAIGFSVFMFTVDMNGVGLALPIMGKTFQQSDATMSWVIASYSLPLTLLMIPFGLVITRWPPLATQLIGVGGFGLASILCALAPSFSFLLIARALQGSFGALLGTQGVALVAAAAEPHERGRAMGLIGAMGPLGSVTGPGIGGLLLASWGWPSIFLINVPVVLVTMILMLLCLPGVSFGSLQLSGLSQMGYLLRHSRFLWSLLTLLFFSSASGALAYLLPFGLQEVHHQSLALAGTTLLVTSLGMAIISPVGGYLSDALGIRLTMPIGWIVTLLGLLALLLTIATPTDALNLDWRLLVIGLGNGIAYGPLITLIMSIGPRETLGAASALSGVVRQFGFICGPISVSLIWSWQVGSHASERANSSVLLLLALSIACLIFALFSVRGWSQRQASIIASSQEQITNRSSQAQ</sequence>
<dbReference type="PANTHER" id="PTHR42718:SF9">
    <property type="entry name" value="MAJOR FACILITATOR SUPERFAMILY MULTIDRUG TRANSPORTER MFSC"/>
    <property type="match status" value="1"/>
</dbReference>
<keyword evidence="3 6" id="KW-0812">Transmembrane</keyword>
<dbReference type="InterPro" id="IPR011701">
    <property type="entry name" value="MFS"/>
</dbReference>
<dbReference type="OrthoDB" id="9812221at2"/>
<organism evidence="8 9">
    <name type="scientific">Ktedonosporobacter rubrisoli</name>
    <dbReference type="NCBI Taxonomy" id="2509675"/>
    <lineage>
        <taxon>Bacteria</taxon>
        <taxon>Bacillati</taxon>
        <taxon>Chloroflexota</taxon>
        <taxon>Ktedonobacteria</taxon>
        <taxon>Ktedonobacterales</taxon>
        <taxon>Ktedonosporobacteraceae</taxon>
        <taxon>Ktedonosporobacter</taxon>
    </lineage>
</organism>
<dbReference type="GO" id="GO:0022857">
    <property type="term" value="F:transmembrane transporter activity"/>
    <property type="evidence" value="ECO:0007669"/>
    <property type="project" value="InterPro"/>
</dbReference>
<dbReference type="Proteomes" id="UP000290365">
    <property type="component" value="Chromosome"/>
</dbReference>
<proteinExistence type="predicted"/>
<keyword evidence="4 6" id="KW-1133">Transmembrane helix</keyword>
<dbReference type="InterPro" id="IPR036259">
    <property type="entry name" value="MFS_trans_sf"/>
</dbReference>
<feature type="transmembrane region" description="Helical" evidence="6">
    <location>
        <begin position="74"/>
        <end position="98"/>
    </location>
</feature>
<dbReference type="Pfam" id="PF07690">
    <property type="entry name" value="MFS_1"/>
    <property type="match status" value="1"/>
</dbReference>
<dbReference type="EMBL" id="CP035758">
    <property type="protein sequence ID" value="QBD83283.1"/>
    <property type="molecule type" value="Genomic_DNA"/>
</dbReference>
<feature type="transmembrane region" description="Helical" evidence="6">
    <location>
        <begin position="372"/>
        <end position="390"/>
    </location>
</feature>
<gene>
    <name evidence="8" type="ORF">EPA93_47910</name>
</gene>
<feature type="transmembrane region" description="Helical" evidence="6">
    <location>
        <begin position="238"/>
        <end position="262"/>
    </location>
</feature>
<dbReference type="PANTHER" id="PTHR42718">
    <property type="entry name" value="MAJOR FACILITATOR SUPERFAMILY MULTIDRUG TRANSPORTER MFSC"/>
    <property type="match status" value="1"/>
</dbReference>
<evidence type="ECO:0000256" key="4">
    <source>
        <dbReference type="ARBA" id="ARBA00022989"/>
    </source>
</evidence>
<dbReference type="Gene3D" id="1.20.1250.20">
    <property type="entry name" value="MFS general substrate transporter like domains"/>
    <property type="match status" value="2"/>
</dbReference>
<feature type="transmembrane region" description="Helical" evidence="6">
    <location>
        <begin position="162"/>
        <end position="185"/>
    </location>
</feature>
<dbReference type="RefSeq" id="WP_129894349.1">
    <property type="nucleotide sequence ID" value="NZ_CP035758.1"/>
</dbReference>
<protein>
    <submittedName>
        <fullName evidence="8">MFS transporter</fullName>
    </submittedName>
</protein>
<evidence type="ECO:0000256" key="3">
    <source>
        <dbReference type="ARBA" id="ARBA00022692"/>
    </source>
</evidence>
<dbReference type="SUPFAM" id="SSF103473">
    <property type="entry name" value="MFS general substrate transporter"/>
    <property type="match status" value="1"/>
</dbReference>
<dbReference type="AlphaFoldDB" id="A0A4P6K5N0"/>
<keyword evidence="2" id="KW-0813">Transport</keyword>
<feature type="transmembrane region" description="Helical" evidence="6">
    <location>
        <begin position="303"/>
        <end position="322"/>
    </location>
</feature>
<keyword evidence="9" id="KW-1185">Reference proteome</keyword>
<dbReference type="KEGG" id="kbs:EPA93_47910"/>
<evidence type="ECO:0000256" key="1">
    <source>
        <dbReference type="ARBA" id="ARBA00004651"/>
    </source>
</evidence>
<feature type="transmembrane region" description="Helical" evidence="6">
    <location>
        <begin position="205"/>
        <end position="226"/>
    </location>
</feature>
<feature type="transmembrane region" description="Helical" evidence="6">
    <location>
        <begin position="343"/>
        <end position="360"/>
    </location>
</feature>
<evidence type="ECO:0000313" key="9">
    <source>
        <dbReference type="Proteomes" id="UP000290365"/>
    </source>
</evidence>
<evidence type="ECO:0000256" key="6">
    <source>
        <dbReference type="SAM" id="Phobius"/>
    </source>
</evidence>
<evidence type="ECO:0000256" key="5">
    <source>
        <dbReference type="ARBA" id="ARBA00023136"/>
    </source>
</evidence>
<evidence type="ECO:0000259" key="7">
    <source>
        <dbReference type="PROSITE" id="PS50850"/>
    </source>
</evidence>
<dbReference type="CDD" id="cd17321">
    <property type="entry name" value="MFS_MMR_MDR_like"/>
    <property type="match status" value="1"/>
</dbReference>
<dbReference type="GO" id="GO:0005886">
    <property type="term" value="C:plasma membrane"/>
    <property type="evidence" value="ECO:0007669"/>
    <property type="project" value="UniProtKB-SubCell"/>
</dbReference>
<feature type="domain" description="Major facilitator superfamily (MFS) profile" evidence="7">
    <location>
        <begin position="6"/>
        <end position="394"/>
    </location>
</feature>
<dbReference type="InterPro" id="IPR001958">
    <property type="entry name" value="Tet-R_TetA/multi-R_MdtG-like"/>
</dbReference>
<feature type="transmembrane region" description="Helical" evidence="6">
    <location>
        <begin position="274"/>
        <end position="291"/>
    </location>
</feature>
<dbReference type="PROSITE" id="PS50850">
    <property type="entry name" value="MFS"/>
    <property type="match status" value="1"/>
</dbReference>
<evidence type="ECO:0000313" key="8">
    <source>
        <dbReference type="EMBL" id="QBD83283.1"/>
    </source>
</evidence>
<dbReference type="InterPro" id="IPR020846">
    <property type="entry name" value="MFS_dom"/>
</dbReference>
<feature type="transmembrane region" description="Helical" evidence="6">
    <location>
        <begin position="43"/>
        <end position="62"/>
    </location>
</feature>
<evidence type="ECO:0000256" key="2">
    <source>
        <dbReference type="ARBA" id="ARBA00022448"/>
    </source>
</evidence>
<dbReference type="PRINTS" id="PR01035">
    <property type="entry name" value="TCRTETA"/>
</dbReference>